<organism evidence="1 2">
    <name type="scientific">Chloroflexus islandicus</name>
    <dbReference type="NCBI Taxonomy" id="1707952"/>
    <lineage>
        <taxon>Bacteria</taxon>
        <taxon>Bacillati</taxon>
        <taxon>Chloroflexota</taxon>
        <taxon>Chloroflexia</taxon>
        <taxon>Chloroflexales</taxon>
        <taxon>Chloroflexineae</taxon>
        <taxon>Chloroflexaceae</taxon>
        <taxon>Chloroflexus</taxon>
    </lineage>
</organism>
<dbReference type="EMBL" id="LWQS01000047">
    <property type="protein sequence ID" value="OAN46180.1"/>
    <property type="molecule type" value="Genomic_DNA"/>
</dbReference>
<dbReference type="Proteomes" id="UP000078287">
    <property type="component" value="Unassembled WGS sequence"/>
</dbReference>
<dbReference type="RefSeq" id="WP_066786145.1">
    <property type="nucleotide sequence ID" value="NZ_LWQS01000047.1"/>
</dbReference>
<proteinExistence type="predicted"/>
<dbReference type="REBASE" id="159293">
    <property type="entry name" value="Cspisl2ORF13020P"/>
</dbReference>
<keyword evidence="2" id="KW-1185">Reference proteome</keyword>
<dbReference type="AlphaFoldDB" id="A0A178MBK5"/>
<reference evidence="1 2" key="1">
    <citation type="submission" date="2016-04" db="EMBL/GenBank/DDBJ databases">
        <title>Chloroflexus islandicus sp. nov., a thermophilic filamentous anoxygenic phototrophic bacterium from geyser Strokkur (Iceland).</title>
        <authorList>
            <person name="Gaisin V.A."/>
            <person name="Kalashnikov A.M."/>
            <person name="Sukhacheva M.V."/>
            <person name="Grouzdev D.S."/>
            <person name="Ivanov T.M."/>
            <person name="Kuznetsov B."/>
            <person name="Gorlenko V.M."/>
        </authorList>
    </citation>
    <scope>NUCLEOTIDE SEQUENCE [LARGE SCALE GENOMIC DNA]</scope>
    <source>
        <strain evidence="2">isl-2</strain>
    </source>
</reference>
<dbReference type="OrthoDB" id="7059266at2"/>
<evidence type="ECO:0000313" key="1">
    <source>
        <dbReference type="EMBL" id="OAN46180.1"/>
    </source>
</evidence>
<protein>
    <recommendedName>
        <fullName evidence="3">Restriction endonuclease</fullName>
    </recommendedName>
</protein>
<name>A0A178MBK5_9CHLR</name>
<comment type="caution">
    <text evidence="1">The sequence shown here is derived from an EMBL/GenBank/DDBJ whole genome shotgun (WGS) entry which is preliminary data.</text>
</comment>
<accession>A0A178MBK5</accession>
<sequence length="338" mass="38127">MALTQAQKALIARVRAAGSSTLGVALSDPVCSFLVATIIRDLGIVDKFPELDALSLPEFFSEPDLERLSLPQIEFIPLFERLVALIPDADTYFACLATLHKSRLKYVRIISYQPFPTLDQIGPRALLQYGQMAPSALAAFLLWRKWLYDLDNRAAQETGYLFEPIIANAIGGVALSAAKSPIRRHRDPSRGRQVDCIRDQFAYEIKMRVTIAASGQGRWQEEIDFPLDCRMSGYVPVLIVFDPTPNPRLEDLTKAFQREQGMVYIGEAAWQHLAQAAGDIMSRFIEKYVKMPIPHVLNDVPISLPPIKFVMTDEHFCMTIDDTPMCFKRDPHESLELE</sequence>
<dbReference type="STRING" id="1707952.A6A03_13020"/>
<gene>
    <name evidence="1" type="ORF">A6A03_13020</name>
</gene>
<evidence type="ECO:0000313" key="2">
    <source>
        <dbReference type="Proteomes" id="UP000078287"/>
    </source>
</evidence>
<evidence type="ECO:0008006" key="3">
    <source>
        <dbReference type="Google" id="ProtNLM"/>
    </source>
</evidence>